<keyword evidence="8 10" id="KW-1133">Transmembrane helix</keyword>
<dbReference type="Ensembl" id="ENSGMOT00000009895.2">
    <property type="protein sequence ID" value="ENSGMOP00000026360.1"/>
    <property type="gene ID" value="ENSGMOG00000009027.2"/>
</dbReference>
<keyword evidence="12" id="KW-1185">Reference proteome</keyword>
<dbReference type="OrthoDB" id="8894287at2759"/>
<dbReference type="Gene3D" id="1.20.140.150">
    <property type="match status" value="1"/>
</dbReference>
<keyword evidence="6 10" id="KW-0812">Transmembrane</keyword>
<dbReference type="GeneID" id="115547712"/>
<dbReference type="GO" id="GO:0005198">
    <property type="term" value="F:structural molecule activity"/>
    <property type="evidence" value="ECO:0007669"/>
    <property type="project" value="InterPro"/>
</dbReference>
<proteinExistence type="inferred from homology"/>
<dbReference type="InterPro" id="IPR006187">
    <property type="entry name" value="Claudin"/>
</dbReference>
<gene>
    <name evidence="11" type="primary">LOC115547712</name>
</gene>
<comment type="subcellular location">
    <subcellularLocation>
        <location evidence="1">Cell junction</location>
        <location evidence="1">Tight junction</location>
    </subcellularLocation>
    <subcellularLocation>
        <location evidence="2">Cell membrane</location>
        <topology evidence="2">Multi-pass membrane protein</topology>
    </subcellularLocation>
</comment>
<dbReference type="RefSeq" id="XP_030218003.1">
    <property type="nucleotide sequence ID" value="XM_030362143.1"/>
</dbReference>
<keyword evidence="4" id="KW-0796">Tight junction</keyword>
<reference evidence="11" key="2">
    <citation type="submission" date="2025-09" db="UniProtKB">
        <authorList>
            <consortium name="Ensembl"/>
        </authorList>
    </citation>
    <scope>IDENTIFICATION</scope>
</reference>
<dbReference type="GeneTree" id="ENSGT00940000164025"/>
<evidence type="ECO:0000256" key="9">
    <source>
        <dbReference type="ARBA" id="ARBA00023136"/>
    </source>
</evidence>
<keyword evidence="5" id="KW-1003">Cell membrane</keyword>
<evidence type="ECO:0000256" key="10">
    <source>
        <dbReference type="SAM" id="Phobius"/>
    </source>
</evidence>
<dbReference type="InterPro" id="IPR004031">
    <property type="entry name" value="PMP22/EMP/MP20/Claudin"/>
</dbReference>
<dbReference type="OMA" id="KMEIGAC"/>
<reference evidence="11" key="1">
    <citation type="submission" date="2025-08" db="UniProtKB">
        <authorList>
            <consortium name="Ensembl"/>
        </authorList>
    </citation>
    <scope>IDENTIFICATION</scope>
</reference>
<dbReference type="AlphaFoldDB" id="A0A8C5FCD8"/>
<accession>A0A8C5FCD8</accession>
<dbReference type="PRINTS" id="PR01077">
    <property type="entry name" value="CLAUDIN"/>
</dbReference>
<evidence type="ECO:0000256" key="5">
    <source>
        <dbReference type="ARBA" id="ARBA00022475"/>
    </source>
</evidence>
<feature type="transmembrane region" description="Helical" evidence="10">
    <location>
        <begin position="164"/>
        <end position="184"/>
    </location>
</feature>
<comment type="similarity">
    <text evidence="3">Belongs to the claudin family.</text>
</comment>
<protein>
    <submittedName>
        <fullName evidence="11">Claudin 30</fullName>
    </submittedName>
</protein>
<dbReference type="GO" id="GO:0005886">
    <property type="term" value="C:plasma membrane"/>
    <property type="evidence" value="ECO:0007669"/>
    <property type="project" value="UniProtKB-SubCell"/>
</dbReference>
<evidence type="ECO:0000256" key="7">
    <source>
        <dbReference type="ARBA" id="ARBA00022949"/>
    </source>
</evidence>
<evidence type="ECO:0000256" key="2">
    <source>
        <dbReference type="ARBA" id="ARBA00004651"/>
    </source>
</evidence>
<name>A0A8C5FCD8_GADMO</name>
<feature type="transmembrane region" description="Helical" evidence="10">
    <location>
        <begin position="6"/>
        <end position="30"/>
    </location>
</feature>
<evidence type="ECO:0000256" key="8">
    <source>
        <dbReference type="ARBA" id="ARBA00022989"/>
    </source>
</evidence>
<feature type="transmembrane region" description="Helical" evidence="10">
    <location>
        <begin position="79"/>
        <end position="100"/>
    </location>
</feature>
<keyword evidence="7" id="KW-0965">Cell junction</keyword>
<evidence type="ECO:0000256" key="4">
    <source>
        <dbReference type="ARBA" id="ARBA00022427"/>
    </source>
</evidence>
<dbReference type="KEGG" id="gmh:115547712"/>
<evidence type="ECO:0000256" key="3">
    <source>
        <dbReference type="ARBA" id="ARBA00008295"/>
    </source>
</evidence>
<keyword evidence="9 10" id="KW-0472">Membrane</keyword>
<feature type="transmembrane region" description="Helical" evidence="10">
    <location>
        <begin position="120"/>
        <end position="143"/>
    </location>
</feature>
<sequence>MASLGIQMLASALALMGWAGAILSCVMPLWRVRGFVGCTIITSQTIWEGIWMSCEWQSTGQISCKPYQSMLAPSSDLQAARTLTVLAILTGAAGLLLAFIGGKCTRFLDDAPGRSKVMVALAAGGVLIAAGLLLLIPASWTAASLVSKNNSSFTMNIERREMGASLYIGWAASVMLILGGALLIGSSCPLRPPVDDERSASAVRYVALESLESVKT</sequence>
<evidence type="ECO:0000313" key="11">
    <source>
        <dbReference type="Ensembl" id="ENSGMOP00000026360.1"/>
    </source>
</evidence>
<evidence type="ECO:0000313" key="12">
    <source>
        <dbReference type="Proteomes" id="UP000694546"/>
    </source>
</evidence>
<dbReference type="PANTHER" id="PTHR12002">
    <property type="entry name" value="CLAUDIN"/>
    <property type="match status" value="1"/>
</dbReference>
<evidence type="ECO:0000256" key="6">
    <source>
        <dbReference type="ARBA" id="ARBA00022692"/>
    </source>
</evidence>
<dbReference type="Pfam" id="PF00822">
    <property type="entry name" value="PMP22_Claudin"/>
    <property type="match status" value="1"/>
</dbReference>
<evidence type="ECO:0000256" key="1">
    <source>
        <dbReference type="ARBA" id="ARBA00004435"/>
    </source>
</evidence>
<dbReference type="GO" id="GO:0005923">
    <property type="term" value="C:bicellular tight junction"/>
    <property type="evidence" value="ECO:0007669"/>
    <property type="project" value="UniProtKB-SubCell"/>
</dbReference>
<dbReference type="Proteomes" id="UP000694546">
    <property type="component" value="Chromosome 7"/>
</dbReference>
<organism evidence="11 12">
    <name type="scientific">Gadus morhua</name>
    <name type="common">Atlantic cod</name>
    <dbReference type="NCBI Taxonomy" id="8049"/>
    <lineage>
        <taxon>Eukaryota</taxon>
        <taxon>Metazoa</taxon>
        <taxon>Chordata</taxon>
        <taxon>Craniata</taxon>
        <taxon>Vertebrata</taxon>
        <taxon>Euteleostomi</taxon>
        <taxon>Actinopterygii</taxon>
        <taxon>Neopterygii</taxon>
        <taxon>Teleostei</taxon>
        <taxon>Neoteleostei</taxon>
        <taxon>Acanthomorphata</taxon>
        <taxon>Zeiogadaria</taxon>
        <taxon>Gadariae</taxon>
        <taxon>Gadiformes</taxon>
        <taxon>Gadoidei</taxon>
        <taxon>Gadidae</taxon>
        <taxon>Gadus</taxon>
    </lineage>
</organism>